<accession>A0AB38HZS5</accession>
<reference evidence="1 2" key="1">
    <citation type="submission" date="2019-02" db="EMBL/GenBank/DDBJ databases">
        <title>The genomic architecture of introgression among sibling species of bacteria.</title>
        <authorList>
            <person name="Cavassim M.I.A."/>
            <person name="Moeskjaer S."/>
            <person name="Moslemi C."/>
            <person name="Fields B."/>
            <person name="Bachmann A."/>
            <person name="Vilhjalmsson B."/>
            <person name="Schierup M.H."/>
            <person name="Young J.P.W."/>
            <person name="Andersen S.U."/>
        </authorList>
    </citation>
    <scope>NUCLEOTIDE SEQUENCE [LARGE SCALE GENOMIC DNA]</scope>
    <source>
        <strain evidence="1 2">SM92</strain>
    </source>
</reference>
<sequence length="62" mass="6404">MIHTSLFLTDRAAAPVASFLAEVTDATYAYSAGRSNEALQAASPVYKRSTSMTACAKACGAS</sequence>
<evidence type="ECO:0000313" key="1">
    <source>
        <dbReference type="EMBL" id="TBC14023.1"/>
    </source>
</evidence>
<protein>
    <submittedName>
        <fullName evidence="1">Uncharacterized protein</fullName>
    </submittedName>
</protein>
<dbReference type="EMBL" id="SIMR01000001">
    <property type="protein sequence ID" value="TBC14023.1"/>
    <property type="molecule type" value="Genomic_DNA"/>
</dbReference>
<name>A0AB38HZS5_9HYPH</name>
<proteinExistence type="predicted"/>
<organism evidence="1 2">
    <name type="scientific">Rhizobium ruizarguesonis</name>
    <dbReference type="NCBI Taxonomy" id="2081791"/>
    <lineage>
        <taxon>Bacteria</taxon>
        <taxon>Pseudomonadati</taxon>
        <taxon>Pseudomonadota</taxon>
        <taxon>Alphaproteobacteria</taxon>
        <taxon>Hyphomicrobiales</taxon>
        <taxon>Rhizobiaceae</taxon>
        <taxon>Rhizobium/Agrobacterium group</taxon>
        <taxon>Rhizobium</taxon>
    </lineage>
</organism>
<comment type="caution">
    <text evidence="1">The sequence shown here is derived from an EMBL/GenBank/DDBJ whole genome shotgun (WGS) entry which is preliminary data.</text>
</comment>
<evidence type="ECO:0000313" key="2">
    <source>
        <dbReference type="Proteomes" id="UP000294215"/>
    </source>
</evidence>
<dbReference type="Proteomes" id="UP000294215">
    <property type="component" value="Unassembled WGS sequence"/>
</dbReference>
<gene>
    <name evidence="1" type="ORF">ELH40_03330</name>
</gene>
<dbReference type="AlphaFoldDB" id="A0AB38HZS5"/>